<sequence>MQDEENDDDLFNSSDEESPDCNSDQEIREAADKSVVQETCRGASCNVNACNYNDASPRASEKVEESEYSKNTNMQQIDKPLKKDTGNPSPNDGLDDVAKNDPITLEDAAQIEETHLAVDEVNTGESPLLIRGISGKLKKLLSRNTPLSKKLKDAEEEITSDRSTRAERDNCVKNKTTTWHQSEPRATRTQTRRRLEINRRITRATSRISSSSEGSFLSKNVSHWIEEIGESLGFREDKVGKRAPKKVYKNGAASGNP</sequence>
<organism evidence="1 2">
    <name type="scientific">Cichorium intybus</name>
    <name type="common">Chicory</name>
    <dbReference type="NCBI Taxonomy" id="13427"/>
    <lineage>
        <taxon>Eukaryota</taxon>
        <taxon>Viridiplantae</taxon>
        <taxon>Streptophyta</taxon>
        <taxon>Embryophyta</taxon>
        <taxon>Tracheophyta</taxon>
        <taxon>Spermatophyta</taxon>
        <taxon>Magnoliopsida</taxon>
        <taxon>eudicotyledons</taxon>
        <taxon>Gunneridae</taxon>
        <taxon>Pentapetalae</taxon>
        <taxon>asterids</taxon>
        <taxon>campanulids</taxon>
        <taxon>Asterales</taxon>
        <taxon>Asteraceae</taxon>
        <taxon>Cichorioideae</taxon>
        <taxon>Cichorieae</taxon>
        <taxon>Cichoriinae</taxon>
        <taxon>Cichorium</taxon>
    </lineage>
</organism>
<gene>
    <name evidence="1" type="ORF">L2E82_47949</name>
</gene>
<reference evidence="2" key="1">
    <citation type="journal article" date="2022" name="Mol. Ecol. Resour.">
        <title>The genomes of chicory, endive, great burdock and yacon provide insights into Asteraceae palaeo-polyploidization history and plant inulin production.</title>
        <authorList>
            <person name="Fan W."/>
            <person name="Wang S."/>
            <person name="Wang H."/>
            <person name="Wang A."/>
            <person name="Jiang F."/>
            <person name="Liu H."/>
            <person name="Zhao H."/>
            <person name="Xu D."/>
            <person name="Zhang Y."/>
        </authorList>
    </citation>
    <scope>NUCLEOTIDE SEQUENCE [LARGE SCALE GENOMIC DNA]</scope>
    <source>
        <strain evidence="2">cv. Punajuju</strain>
    </source>
</reference>
<dbReference type="Proteomes" id="UP001055811">
    <property type="component" value="Linkage Group LG09"/>
</dbReference>
<evidence type="ECO:0000313" key="2">
    <source>
        <dbReference type="Proteomes" id="UP001055811"/>
    </source>
</evidence>
<protein>
    <submittedName>
        <fullName evidence="1">Uncharacterized protein</fullName>
    </submittedName>
</protein>
<dbReference type="EMBL" id="CM042017">
    <property type="protein sequence ID" value="KAI3689977.1"/>
    <property type="molecule type" value="Genomic_DNA"/>
</dbReference>
<comment type="caution">
    <text evidence="1">The sequence shown here is derived from an EMBL/GenBank/DDBJ whole genome shotgun (WGS) entry which is preliminary data.</text>
</comment>
<evidence type="ECO:0000313" key="1">
    <source>
        <dbReference type="EMBL" id="KAI3689977.1"/>
    </source>
</evidence>
<accession>A0ACB8YW57</accession>
<proteinExistence type="predicted"/>
<reference evidence="1 2" key="2">
    <citation type="journal article" date="2022" name="Mol. Ecol. Resour.">
        <title>The genomes of chicory, endive, great burdock and yacon provide insights into Asteraceae paleo-polyploidization history and plant inulin production.</title>
        <authorList>
            <person name="Fan W."/>
            <person name="Wang S."/>
            <person name="Wang H."/>
            <person name="Wang A."/>
            <person name="Jiang F."/>
            <person name="Liu H."/>
            <person name="Zhao H."/>
            <person name="Xu D."/>
            <person name="Zhang Y."/>
        </authorList>
    </citation>
    <scope>NUCLEOTIDE SEQUENCE [LARGE SCALE GENOMIC DNA]</scope>
    <source>
        <strain evidence="2">cv. Punajuju</strain>
        <tissue evidence="1">Leaves</tissue>
    </source>
</reference>
<keyword evidence="2" id="KW-1185">Reference proteome</keyword>
<name>A0ACB8YW57_CICIN</name>